<organism evidence="1 2">
    <name type="scientific">Pseudomonas graminis</name>
    <dbReference type="NCBI Taxonomy" id="158627"/>
    <lineage>
        <taxon>Bacteria</taxon>
        <taxon>Pseudomonadati</taxon>
        <taxon>Pseudomonadota</taxon>
        <taxon>Gammaproteobacteria</taxon>
        <taxon>Pseudomonadales</taxon>
        <taxon>Pseudomonadaceae</taxon>
        <taxon>Pseudomonas</taxon>
    </lineage>
</organism>
<proteinExistence type="predicted"/>
<dbReference type="AlphaFoldDB" id="A0A1I0EM63"/>
<dbReference type="Proteomes" id="UP000182332">
    <property type="component" value="Unassembled WGS sequence"/>
</dbReference>
<dbReference type="EMBL" id="FOHW01000014">
    <property type="protein sequence ID" value="SET46551.1"/>
    <property type="molecule type" value="Genomic_DNA"/>
</dbReference>
<evidence type="ECO:0000313" key="1">
    <source>
        <dbReference type="EMBL" id="SET46551.1"/>
    </source>
</evidence>
<sequence>MIGARRWPRLWDGPYLNCGTGLDCGTGFSRESVRRHTARSGVVTPASSRLKPVPLKAAHASSGTGCDLDCRTVPTSTAGLASTVGGPYLNCGTGLDCGTGFSRESVRRHTARLGVVTPASSRLRPVPLKAAHASSGTGCDLDCRTVLTSTAGLASTVGPALAGKASGVTLLLLPDSYQSHPPDHPPDAR</sequence>
<reference evidence="1 2" key="1">
    <citation type="submission" date="2016-10" db="EMBL/GenBank/DDBJ databases">
        <authorList>
            <person name="de Groot N.N."/>
        </authorList>
    </citation>
    <scope>NUCLEOTIDE SEQUENCE [LARGE SCALE GENOMIC DNA]</scope>
    <source>
        <strain evidence="1 2">DSM 11363</strain>
    </source>
</reference>
<accession>A0A1I0EM63</accession>
<name>A0A1I0EM63_9PSED</name>
<protein>
    <submittedName>
        <fullName evidence="1">Uncharacterized protein</fullName>
    </submittedName>
</protein>
<gene>
    <name evidence="1" type="ORF">SAMN05216197_11443</name>
</gene>
<evidence type="ECO:0000313" key="2">
    <source>
        <dbReference type="Proteomes" id="UP000182332"/>
    </source>
</evidence>